<feature type="transmembrane region" description="Helical" evidence="8">
    <location>
        <begin position="77"/>
        <end position="96"/>
    </location>
</feature>
<keyword evidence="3 8" id="KW-0812">Transmembrane</keyword>
<protein>
    <submittedName>
        <fullName evidence="10">L-galactonate transporter</fullName>
    </submittedName>
</protein>
<feature type="transmembrane region" description="Helical" evidence="8">
    <location>
        <begin position="108"/>
        <end position="127"/>
    </location>
</feature>
<reference evidence="10 11" key="1">
    <citation type="submission" date="2018-12" db="EMBL/GenBank/DDBJ databases">
        <authorList>
            <consortium name="Pathogen Informatics"/>
        </authorList>
    </citation>
    <scope>NUCLEOTIDE SEQUENCE [LARGE SCALE GENOMIC DNA]</scope>
    <source>
        <strain evidence="10 11">NCTC9419</strain>
    </source>
</reference>
<name>A0A3S4JU51_SERRU</name>
<dbReference type="InterPro" id="IPR020846">
    <property type="entry name" value="MFS_dom"/>
</dbReference>
<dbReference type="InterPro" id="IPR050382">
    <property type="entry name" value="MFS_Na/Anion_cotransporter"/>
</dbReference>
<dbReference type="InterPro" id="IPR011701">
    <property type="entry name" value="MFS"/>
</dbReference>
<keyword evidence="5 8" id="KW-0472">Membrane</keyword>
<dbReference type="InterPro" id="IPR036259">
    <property type="entry name" value="MFS_trans_sf"/>
</dbReference>
<dbReference type="PANTHER" id="PTHR11662:SF399">
    <property type="entry name" value="FI19708P1-RELATED"/>
    <property type="match status" value="1"/>
</dbReference>
<feature type="transmembrane region" description="Helical" evidence="8">
    <location>
        <begin position="39"/>
        <end position="56"/>
    </location>
</feature>
<dbReference type="Proteomes" id="UP000271603">
    <property type="component" value="Chromosome"/>
</dbReference>
<feature type="domain" description="Major facilitator superfamily (MFS) profile" evidence="9">
    <location>
        <begin position="43"/>
        <end position="447"/>
    </location>
</feature>
<dbReference type="CDD" id="cd17319">
    <property type="entry name" value="MFS_ExuT_GudP_like"/>
    <property type="match status" value="1"/>
</dbReference>
<keyword evidence="2" id="KW-1003">Cell membrane</keyword>
<dbReference type="EMBL" id="LR134155">
    <property type="protein sequence ID" value="VEA72519.1"/>
    <property type="molecule type" value="Genomic_DNA"/>
</dbReference>
<evidence type="ECO:0000259" key="9">
    <source>
        <dbReference type="PROSITE" id="PS50850"/>
    </source>
</evidence>
<feature type="transmembrane region" description="Helical" evidence="8">
    <location>
        <begin position="258"/>
        <end position="277"/>
    </location>
</feature>
<evidence type="ECO:0000256" key="8">
    <source>
        <dbReference type="SAM" id="Phobius"/>
    </source>
</evidence>
<dbReference type="Pfam" id="PF07690">
    <property type="entry name" value="MFS_1"/>
    <property type="match status" value="1"/>
</dbReference>
<dbReference type="InterPro" id="IPR000849">
    <property type="entry name" value="Sugar_P_transporter"/>
</dbReference>
<comment type="subcellular location">
    <subcellularLocation>
        <location evidence="1">Cell membrane</location>
        <topology evidence="1">Multi-pass membrane protein</topology>
    </subcellularLocation>
</comment>
<dbReference type="STRING" id="61652.AXX16_3775"/>
<feature type="transmembrane region" description="Helical" evidence="8">
    <location>
        <begin position="170"/>
        <end position="192"/>
    </location>
</feature>
<comment type="similarity">
    <text evidence="6">Belongs to the major facilitator superfamily. Phthalate permease family.</text>
</comment>
<sequence length="509" mass="55287">MEKTHTATRPTAAEPDAADTIVPMPPDGALVRSARLKKIQTTAMLLLFLAAIINFLDRSSLSVANSTIRDEMGLSGTEIGLLLSAFSLAYGLAQLPCGPLLDRKGPRIMLGLGMFVWSLFQTLSGMIQNFTQFIWVRIGLGIGEAPMNPCGVKVINDWFNIKQRGMPMGIFNAASTIGLAISPPILTAMMLVFGWRGMFITIGLLGIALSIGWYLLYRNRQDVDLSAQEQSYLNAGSVSARREPMSFKEWRALFRNRTMWGMMIGFSGINYTAWLYLAWLPGYLQTTYHLDLKSTGLLAAIPFLFGAAGMLSNGYVTDFLVRRGMEPVKSRKLCIVSGMLLSAAFTSVVAQATTTSSAVTLIGMALFCIHFAGTSCWGLIHVSVTPRMTASVGSIQNFASFIFASFAPVVTGWILDTTHSFSLALTLCSCFTLVGALSYLLVVKRPITDAADIAGGAPLRRPAAQKESVTLPALRSRRAALGLSHYFTTGAHHENRICRAGRYGPRHGP</sequence>
<dbReference type="PANTHER" id="PTHR11662">
    <property type="entry name" value="SOLUTE CARRIER FAMILY 17"/>
    <property type="match status" value="1"/>
</dbReference>
<keyword evidence="4 8" id="KW-1133">Transmembrane helix</keyword>
<evidence type="ECO:0000256" key="6">
    <source>
        <dbReference type="ARBA" id="ARBA00038514"/>
    </source>
</evidence>
<dbReference type="PIRSF" id="PIRSF002808">
    <property type="entry name" value="Hexose_phosphate_transp"/>
    <property type="match status" value="1"/>
</dbReference>
<dbReference type="Gene3D" id="1.20.1250.20">
    <property type="entry name" value="MFS general substrate transporter like domains"/>
    <property type="match status" value="2"/>
</dbReference>
<evidence type="ECO:0000313" key="11">
    <source>
        <dbReference type="Proteomes" id="UP000271603"/>
    </source>
</evidence>
<proteinExistence type="inferred from homology"/>
<dbReference type="GO" id="GO:0022857">
    <property type="term" value="F:transmembrane transporter activity"/>
    <property type="evidence" value="ECO:0007669"/>
    <property type="project" value="InterPro"/>
</dbReference>
<dbReference type="PROSITE" id="PS50850">
    <property type="entry name" value="MFS"/>
    <property type="match status" value="1"/>
</dbReference>
<feature type="region of interest" description="Disordered" evidence="7">
    <location>
        <begin position="1"/>
        <end position="20"/>
    </location>
</feature>
<accession>A0A3S4JU51</accession>
<evidence type="ECO:0000313" key="10">
    <source>
        <dbReference type="EMBL" id="VEA72519.1"/>
    </source>
</evidence>
<feature type="transmembrane region" description="Helical" evidence="8">
    <location>
        <begin position="198"/>
        <end position="217"/>
    </location>
</feature>
<dbReference type="GO" id="GO:0005886">
    <property type="term" value="C:plasma membrane"/>
    <property type="evidence" value="ECO:0007669"/>
    <property type="project" value="UniProtKB-SubCell"/>
</dbReference>
<feature type="transmembrane region" description="Helical" evidence="8">
    <location>
        <begin position="358"/>
        <end position="380"/>
    </location>
</feature>
<evidence type="ECO:0000256" key="1">
    <source>
        <dbReference type="ARBA" id="ARBA00004651"/>
    </source>
</evidence>
<evidence type="ECO:0000256" key="3">
    <source>
        <dbReference type="ARBA" id="ARBA00022692"/>
    </source>
</evidence>
<feature type="transmembrane region" description="Helical" evidence="8">
    <location>
        <begin position="421"/>
        <end position="442"/>
    </location>
</feature>
<feature type="transmembrane region" description="Helical" evidence="8">
    <location>
        <begin position="297"/>
        <end position="321"/>
    </location>
</feature>
<organism evidence="10 11">
    <name type="scientific">Serratia rubidaea</name>
    <name type="common">Serratia marinorubra</name>
    <dbReference type="NCBI Taxonomy" id="61652"/>
    <lineage>
        <taxon>Bacteria</taxon>
        <taxon>Pseudomonadati</taxon>
        <taxon>Pseudomonadota</taxon>
        <taxon>Gammaproteobacteria</taxon>
        <taxon>Enterobacterales</taxon>
        <taxon>Yersiniaceae</taxon>
        <taxon>Serratia</taxon>
    </lineage>
</organism>
<evidence type="ECO:0000256" key="4">
    <source>
        <dbReference type="ARBA" id="ARBA00022989"/>
    </source>
</evidence>
<gene>
    <name evidence="10" type="primary">yjjL_3</name>
    <name evidence="10" type="ORF">NCTC9419_04133</name>
</gene>
<dbReference type="AlphaFoldDB" id="A0A3S4JU51"/>
<evidence type="ECO:0000256" key="2">
    <source>
        <dbReference type="ARBA" id="ARBA00022475"/>
    </source>
</evidence>
<evidence type="ECO:0000256" key="7">
    <source>
        <dbReference type="SAM" id="MobiDB-lite"/>
    </source>
</evidence>
<feature type="transmembrane region" description="Helical" evidence="8">
    <location>
        <begin position="333"/>
        <end position="352"/>
    </location>
</feature>
<dbReference type="SUPFAM" id="SSF103473">
    <property type="entry name" value="MFS general substrate transporter"/>
    <property type="match status" value="1"/>
</dbReference>
<feature type="transmembrane region" description="Helical" evidence="8">
    <location>
        <begin position="392"/>
        <end position="415"/>
    </location>
</feature>
<evidence type="ECO:0000256" key="5">
    <source>
        <dbReference type="ARBA" id="ARBA00023136"/>
    </source>
</evidence>